<evidence type="ECO:0000313" key="7">
    <source>
        <dbReference type="EMBL" id="MCP9201612.1"/>
    </source>
</evidence>
<organism evidence="7 8">
    <name type="scientific">Christiangramia oceanisediminis</name>
    <dbReference type="NCBI Taxonomy" id="2920386"/>
    <lineage>
        <taxon>Bacteria</taxon>
        <taxon>Pseudomonadati</taxon>
        <taxon>Bacteroidota</taxon>
        <taxon>Flavobacteriia</taxon>
        <taxon>Flavobacteriales</taxon>
        <taxon>Flavobacteriaceae</taxon>
        <taxon>Christiangramia</taxon>
    </lineage>
</organism>
<evidence type="ECO:0000256" key="2">
    <source>
        <dbReference type="ARBA" id="ARBA00022723"/>
    </source>
</evidence>
<comment type="caution">
    <text evidence="7">The sequence shown here is derived from an EMBL/GenBank/DDBJ whole genome shotgun (WGS) entry which is preliminary data.</text>
</comment>
<dbReference type="AlphaFoldDB" id="A0A9X2L0J6"/>
<evidence type="ECO:0000256" key="1">
    <source>
        <dbReference type="ARBA" id="ARBA00001947"/>
    </source>
</evidence>
<evidence type="ECO:0000256" key="5">
    <source>
        <dbReference type="ARBA" id="ARBA00024029"/>
    </source>
</evidence>
<protein>
    <submittedName>
        <fullName evidence="7">Creatininase family protein</fullName>
    </submittedName>
</protein>
<dbReference type="GO" id="GO:0046872">
    <property type="term" value="F:metal ion binding"/>
    <property type="evidence" value="ECO:0007669"/>
    <property type="project" value="UniProtKB-KW"/>
</dbReference>
<comment type="cofactor">
    <cofactor evidence="1">
        <name>Zn(2+)</name>
        <dbReference type="ChEBI" id="CHEBI:29105"/>
    </cofactor>
</comment>
<dbReference type="EMBL" id="JANCNS010000003">
    <property type="protein sequence ID" value="MCP9201612.1"/>
    <property type="molecule type" value="Genomic_DNA"/>
</dbReference>
<keyword evidence="2" id="KW-0479">Metal-binding</keyword>
<dbReference type="RefSeq" id="WP_241552445.1">
    <property type="nucleotide sequence ID" value="NZ_JANCNS010000003.1"/>
</dbReference>
<feature type="chain" id="PRO_5040751405" evidence="6">
    <location>
        <begin position="18"/>
        <end position="289"/>
    </location>
</feature>
<dbReference type="InterPro" id="IPR003785">
    <property type="entry name" value="Creatininase/forma_Hydrolase"/>
</dbReference>
<sequence length="289" mass="33258">MFKNLVFFLFISFSVFAQDIPHRWDELTASDWPEAIEKSNRTIILPIGILEKHGLHGPIGSDLIRARQWADRAAAEEYAVVFPDYFYGQVNEAKHIQGTFSLPSDLTMKLLEETCKEIARNGFNKILIVNTHGGNPYMLRYFVQNQMESPRDYVIYFYDPGSDQEYQERLSAMRNSDASGDMHGGERETSELLYLRPELVKQERATNESGVDQDRLSEIPNVYRSIWWYASFPNHYAGKGETGTKELGELVTSHHVGNIVEALKAIKKDTRTLELQKKYFEEMEASSKK</sequence>
<dbReference type="SUPFAM" id="SSF102215">
    <property type="entry name" value="Creatininase"/>
    <property type="match status" value="1"/>
</dbReference>
<proteinExistence type="inferred from homology"/>
<evidence type="ECO:0000256" key="6">
    <source>
        <dbReference type="SAM" id="SignalP"/>
    </source>
</evidence>
<dbReference type="PANTHER" id="PTHR35005:SF1">
    <property type="entry name" value="2-AMINO-5-FORMYLAMINO-6-RIBOSYLAMINOPYRIMIDIN-4(3H)-ONE 5'-MONOPHOSPHATE DEFORMYLASE"/>
    <property type="match status" value="1"/>
</dbReference>
<dbReference type="InterPro" id="IPR024087">
    <property type="entry name" value="Creatininase-like_sf"/>
</dbReference>
<dbReference type="GO" id="GO:0009231">
    <property type="term" value="P:riboflavin biosynthetic process"/>
    <property type="evidence" value="ECO:0007669"/>
    <property type="project" value="TreeGrafter"/>
</dbReference>
<gene>
    <name evidence="7" type="ORF">MKO06_17015</name>
</gene>
<reference evidence="7" key="1">
    <citation type="submission" date="2022-07" db="EMBL/GenBank/DDBJ databases">
        <title>Gramela sediminis sp. nov., isolated from deep-sea sediment of the Indian Ocean.</title>
        <authorList>
            <person name="Shi H."/>
        </authorList>
    </citation>
    <scope>NUCLEOTIDE SEQUENCE</scope>
    <source>
        <strain evidence="7">GC03-9</strain>
    </source>
</reference>
<keyword evidence="8" id="KW-1185">Reference proteome</keyword>
<evidence type="ECO:0000256" key="4">
    <source>
        <dbReference type="ARBA" id="ARBA00022833"/>
    </source>
</evidence>
<dbReference type="Proteomes" id="UP001155280">
    <property type="component" value="Unassembled WGS sequence"/>
</dbReference>
<name>A0A9X2L0J6_9FLAO</name>
<evidence type="ECO:0000256" key="3">
    <source>
        <dbReference type="ARBA" id="ARBA00022801"/>
    </source>
</evidence>
<keyword evidence="6" id="KW-0732">Signal</keyword>
<keyword evidence="3" id="KW-0378">Hydrolase</keyword>
<dbReference type="Gene3D" id="3.40.50.10310">
    <property type="entry name" value="Creatininase"/>
    <property type="match status" value="1"/>
</dbReference>
<dbReference type="GO" id="GO:0016811">
    <property type="term" value="F:hydrolase activity, acting on carbon-nitrogen (but not peptide) bonds, in linear amides"/>
    <property type="evidence" value="ECO:0007669"/>
    <property type="project" value="TreeGrafter"/>
</dbReference>
<dbReference type="PANTHER" id="PTHR35005">
    <property type="entry name" value="3-DEHYDRO-SCYLLO-INOSOSE HYDROLASE"/>
    <property type="match status" value="1"/>
</dbReference>
<dbReference type="Pfam" id="PF02633">
    <property type="entry name" value="Creatininase"/>
    <property type="match status" value="1"/>
</dbReference>
<comment type="similarity">
    <text evidence="5">Belongs to the creatininase superfamily.</text>
</comment>
<feature type="signal peptide" evidence="6">
    <location>
        <begin position="1"/>
        <end position="17"/>
    </location>
</feature>
<keyword evidence="4" id="KW-0862">Zinc</keyword>
<accession>A0A9X2L0J6</accession>
<evidence type="ECO:0000313" key="8">
    <source>
        <dbReference type="Proteomes" id="UP001155280"/>
    </source>
</evidence>